<feature type="transmembrane region" description="Helical" evidence="6">
    <location>
        <begin position="385"/>
        <end position="408"/>
    </location>
</feature>
<reference evidence="7 8" key="1">
    <citation type="submission" date="2020-06" db="EMBL/GenBank/DDBJ databases">
        <authorList>
            <person name="Isaeva M.P."/>
            <person name="Chernysheva N.Y."/>
        </authorList>
    </citation>
    <scope>NUCLEOTIDE SEQUENCE [LARGE SCALE GENOMIC DNA]</scope>
    <source>
        <strain evidence="7 8">KMM 6746</strain>
    </source>
</reference>
<feature type="transmembrane region" description="Helical" evidence="6">
    <location>
        <begin position="178"/>
        <end position="196"/>
    </location>
</feature>
<dbReference type="EMBL" id="JACATN010000001">
    <property type="protein sequence ID" value="MBT2160346.1"/>
    <property type="molecule type" value="Genomic_DNA"/>
</dbReference>
<dbReference type="Proteomes" id="UP000740413">
    <property type="component" value="Unassembled WGS sequence"/>
</dbReference>
<keyword evidence="8" id="KW-1185">Reference proteome</keyword>
<feature type="transmembrane region" description="Helical" evidence="6">
    <location>
        <begin position="12"/>
        <end position="34"/>
    </location>
</feature>
<gene>
    <name evidence="7" type="ORF">HW347_03665</name>
</gene>
<feature type="transmembrane region" description="Helical" evidence="6">
    <location>
        <begin position="40"/>
        <end position="62"/>
    </location>
</feature>
<evidence type="ECO:0000256" key="3">
    <source>
        <dbReference type="ARBA" id="ARBA00022692"/>
    </source>
</evidence>
<accession>A0ABS5WBK4</accession>
<sequence>MNNRKLFKNISFFTLFNVINSAIPFLLLPILTTYLSPDDYAIIDIFFNVSLIATPIVGLSVVQSISRYYFEDVDLPKFITTVFLVLVSSGLIFMLISVVITFLAQGFIESYNFPPFIIIVAVCYVIFSQVSEILLILWRVSYKTLQFGVFRVSKTILDLGLSVILIVCFEMGWEGRLIPQFLVAFLFCIIACFLLYRNGFLNILRIDKVYKKEALSFSLPLVFHTLGGNLIGFSDRFFILFMLGLSEVGIYSVGYQIGMVIALLQNSFNQAWVPFFFGKLKEDNYDEKVRIVKISYAYFLLILFLVLVFYLLTPFIYKYFIGSAFTTGSAVVLWILLGYAFNGMYKMVANYLFYLKKTKLIAYMTLGSAILNLILNYLLIQKNGILGAAQATTITFFVLFLGVFILSYKNYKMPWGLNKINT</sequence>
<keyword evidence="5 6" id="KW-0472">Membrane</keyword>
<dbReference type="PANTHER" id="PTHR30250:SF11">
    <property type="entry name" value="O-ANTIGEN TRANSPORTER-RELATED"/>
    <property type="match status" value="1"/>
</dbReference>
<name>A0ABS5WBK4_9FLAO</name>
<evidence type="ECO:0000256" key="6">
    <source>
        <dbReference type="SAM" id="Phobius"/>
    </source>
</evidence>
<proteinExistence type="predicted"/>
<dbReference type="RefSeq" id="WP_214610575.1">
    <property type="nucleotide sequence ID" value="NZ_JACATN010000001.1"/>
</dbReference>
<keyword evidence="2" id="KW-1003">Cell membrane</keyword>
<feature type="transmembrane region" description="Helical" evidence="6">
    <location>
        <begin position="82"/>
        <end position="104"/>
    </location>
</feature>
<feature type="transmembrane region" description="Helical" evidence="6">
    <location>
        <begin position="152"/>
        <end position="172"/>
    </location>
</feature>
<dbReference type="InterPro" id="IPR002797">
    <property type="entry name" value="Polysacc_synth"/>
</dbReference>
<organism evidence="7 8">
    <name type="scientific">Zobellia barbeyronii</name>
    <dbReference type="NCBI Taxonomy" id="2748009"/>
    <lineage>
        <taxon>Bacteria</taxon>
        <taxon>Pseudomonadati</taxon>
        <taxon>Bacteroidota</taxon>
        <taxon>Flavobacteriia</taxon>
        <taxon>Flavobacteriales</taxon>
        <taxon>Flavobacteriaceae</taxon>
        <taxon>Zobellia</taxon>
    </lineage>
</organism>
<protein>
    <submittedName>
        <fullName evidence="7">Oligosaccharide flippase family protein</fullName>
    </submittedName>
</protein>
<dbReference type="InterPro" id="IPR050833">
    <property type="entry name" value="Poly_Biosynth_Transport"/>
</dbReference>
<feature type="transmembrane region" description="Helical" evidence="6">
    <location>
        <begin position="360"/>
        <end position="379"/>
    </location>
</feature>
<reference evidence="8" key="2">
    <citation type="submission" date="2023-07" db="EMBL/GenBank/DDBJ databases">
        <title>Zobellia barbeyronii sp. nov., a new marine flavobacterium, isolated from green and red algae.</title>
        <authorList>
            <person name="Nedashkovskaya O.I."/>
            <person name="Otstavnykh N."/>
            <person name="Zhukova N."/>
            <person name="Guzev K."/>
            <person name="Chausova V."/>
            <person name="Tekutyeva L."/>
            <person name="Mikhailov V."/>
            <person name="Isaeva M."/>
        </authorList>
    </citation>
    <scope>NUCLEOTIDE SEQUENCE [LARGE SCALE GENOMIC DNA]</scope>
    <source>
        <strain evidence="8">KMM 6746</strain>
    </source>
</reference>
<keyword evidence="4 6" id="KW-1133">Transmembrane helix</keyword>
<dbReference type="Pfam" id="PF01943">
    <property type="entry name" value="Polysacc_synt"/>
    <property type="match status" value="1"/>
</dbReference>
<evidence type="ECO:0000256" key="2">
    <source>
        <dbReference type="ARBA" id="ARBA00022475"/>
    </source>
</evidence>
<evidence type="ECO:0000313" key="8">
    <source>
        <dbReference type="Proteomes" id="UP000740413"/>
    </source>
</evidence>
<keyword evidence="3 6" id="KW-0812">Transmembrane</keyword>
<comment type="subcellular location">
    <subcellularLocation>
        <location evidence="1">Cell membrane</location>
        <topology evidence="1">Multi-pass membrane protein</topology>
    </subcellularLocation>
</comment>
<feature type="transmembrane region" description="Helical" evidence="6">
    <location>
        <begin position="116"/>
        <end position="140"/>
    </location>
</feature>
<evidence type="ECO:0000256" key="1">
    <source>
        <dbReference type="ARBA" id="ARBA00004651"/>
    </source>
</evidence>
<feature type="transmembrane region" description="Helical" evidence="6">
    <location>
        <begin position="296"/>
        <end position="313"/>
    </location>
</feature>
<evidence type="ECO:0000256" key="4">
    <source>
        <dbReference type="ARBA" id="ARBA00022989"/>
    </source>
</evidence>
<evidence type="ECO:0000256" key="5">
    <source>
        <dbReference type="ARBA" id="ARBA00023136"/>
    </source>
</evidence>
<dbReference type="PANTHER" id="PTHR30250">
    <property type="entry name" value="PST FAMILY PREDICTED COLANIC ACID TRANSPORTER"/>
    <property type="match status" value="1"/>
</dbReference>
<feature type="transmembrane region" description="Helical" evidence="6">
    <location>
        <begin position="217"/>
        <end position="243"/>
    </location>
</feature>
<comment type="caution">
    <text evidence="7">The sequence shown here is derived from an EMBL/GenBank/DDBJ whole genome shotgun (WGS) entry which is preliminary data.</text>
</comment>
<evidence type="ECO:0000313" key="7">
    <source>
        <dbReference type="EMBL" id="MBT2160346.1"/>
    </source>
</evidence>